<evidence type="ECO:0000256" key="1">
    <source>
        <dbReference type="SAM" id="MobiDB-lite"/>
    </source>
</evidence>
<dbReference type="EMBL" id="JAHRHJ020000001">
    <property type="protein sequence ID" value="KAH9330369.1"/>
    <property type="molecule type" value="Genomic_DNA"/>
</dbReference>
<accession>A0AA38GVC0</accession>
<evidence type="ECO:0000313" key="3">
    <source>
        <dbReference type="Proteomes" id="UP000824469"/>
    </source>
</evidence>
<protein>
    <submittedName>
        <fullName evidence="2">Uncharacterized protein</fullName>
    </submittedName>
</protein>
<evidence type="ECO:0000313" key="2">
    <source>
        <dbReference type="EMBL" id="KAH9330369.1"/>
    </source>
</evidence>
<feature type="region of interest" description="Disordered" evidence="1">
    <location>
        <begin position="29"/>
        <end position="64"/>
    </location>
</feature>
<dbReference type="OMA" id="NRVPNWK"/>
<name>A0AA38GVC0_TAXCH</name>
<dbReference type="Proteomes" id="UP000824469">
    <property type="component" value="Unassembled WGS sequence"/>
</dbReference>
<reference evidence="2 3" key="1">
    <citation type="journal article" date="2021" name="Nat. Plants">
        <title>The Taxus genome provides insights into paclitaxel biosynthesis.</title>
        <authorList>
            <person name="Xiong X."/>
            <person name="Gou J."/>
            <person name="Liao Q."/>
            <person name="Li Y."/>
            <person name="Zhou Q."/>
            <person name="Bi G."/>
            <person name="Li C."/>
            <person name="Du R."/>
            <person name="Wang X."/>
            <person name="Sun T."/>
            <person name="Guo L."/>
            <person name="Liang H."/>
            <person name="Lu P."/>
            <person name="Wu Y."/>
            <person name="Zhang Z."/>
            <person name="Ro D.K."/>
            <person name="Shang Y."/>
            <person name="Huang S."/>
            <person name="Yan J."/>
        </authorList>
    </citation>
    <scope>NUCLEOTIDE SEQUENCE [LARGE SCALE GENOMIC DNA]</scope>
    <source>
        <strain evidence="2">Ta-2019</strain>
    </source>
</reference>
<organism evidence="2 3">
    <name type="scientific">Taxus chinensis</name>
    <name type="common">Chinese yew</name>
    <name type="synonym">Taxus wallichiana var. chinensis</name>
    <dbReference type="NCBI Taxonomy" id="29808"/>
    <lineage>
        <taxon>Eukaryota</taxon>
        <taxon>Viridiplantae</taxon>
        <taxon>Streptophyta</taxon>
        <taxon>Embryophyta</taxon>
        <taxon>Tracheophyta</taxon>
        <taxon>Spermatophyta</taxon>
        <taxon>Pinopsida</taxon>
        <taxon>Pinidae</taxon>
        <taxon>Conifers II</taxon>
        <taxon>Cupressales</taxon>
        <taxon>Taxaceae</taxon>
        <taxon>Taxus</taxon>
    </lineage>
</organism>
<dbReference type="AlphaFoldDB" id="A0AA38GVC0"/>
<proteinExistence type="predicted"/>
<feature type="compositionally biased region" description="Polar residues" evidence="1">
    <location>
        <begin position="119"/>
        <end position="135"/>
    </location>
</feature>
<dbReference type="PANTHER" id="PTHR36048">
    <property type="entry name" value="RIBOSOME MATURATION FACTOR"/>
    <property type="match status" value="1"/>
</dbReference>
<keyword evidence="3" id="KW-1185">Reference proteome</keyword>
<feature type="non-terminal residue" evidence="2">
    <location>
        <position position="169"/>
    </location>
</feature>
<feature type="region of interest" description="Disordered" evidence="1">
    <location>
        <begin position="107"/>
        <end position="141"/>
    </location>
</feature>
<sequence>MGSLPPLTADAIALTEKKMDMTLDDIIKMSKKTKPKARKQRSSNKNQRPNPIKFGARDNASKAQVQQSIAARSSALRQGKLAEMRSRNGNNHFPAVKEAARRVAVGRSLQWNKRRNGPFSVQSNRPFPVLSSTKVNGPVKQRPQTLDSLFANMKEQRLRAQAQAGGRQT</sequence>
<feature type="compositionally biased region" description="Basic residues" evidence="1">
    <location>
        <begin position="29"/>
        <end position="42"/>
    </location>
</feature>
<dbReference type="PANTHER" id="PTHR36048:SF1">
    <property type="entry name" value="RIBOSOME MATURATION FACTOR"/>
    <property type="match status" value="1"/>
</dbReference>
<comment type="caution">
    <text evidence="2">The sequence shown here is derived from an EMBL/GenBank/DDBJ whole genome shotgun (WGS) entry which is preliminary data.</text>
</comment>
<gene>
    <name evidence="2" type="ORF">KI387_002477</name>
</gene>